<dbReference type="CDD" id="cd01131">
    <property type="entry name" value="PilT"/>
    <property type="match status" value="1"/>
</dbReference>
<dbReference type="Gene3D" id="3.40.50.300">
    <property type="entry name" value="P-loop containing nucleotide triphosphate hydrolases"/>
    <property type="match status" value="1"/>
</dbReference>
<dbReference type="InterPro" id="IPR027417">
    <property type="entry name" value="P-loop_NTPase"/>
</dbReference>
<dbReference type="PANTHER" id="PTHR30486">
    <property type="entry name" value="TWITCHING MOTILITY PROTEIN PILT"/>
    <property type="match status" value="1"/>
</dbReference>
<gene>
    <name evidence="3" type="ORF">B1207_12435</name>
</gene>
<dbReference type="PROSITE" id="PS00662">
    <property type="entry name" value="T2SP_E"/>
    <property type="match status" value="1"/>
</dbReference>
<sequence>MDITPFFKLMVERGASDLFFSVGAPPHIKIEGITSPIGQSPLKSQQMSEIASSIMNDEQRKEFDATMELNMAISLTGVGRFRINLFRQRGEVAMVVRYIKGIIPSIEELQLPAILQSIILEMRGLILVVGSTGSGKSTTLASMIDYRNDNHRGHILTIEDPIEYLYRHKKSIVDQREVGLDTLSYESALKNAMREAPDVILIGEIRDRNTMRHAIAYAETGHLCLSTLHANNANQALDRVLNFFPDDARQQLLLDLSLNLRAVISLRLVPGIEKQRVPAVEILLNSPYIADLIEKGKVDEIKEVMGRSREQGMQTFDQALFDLYKAGKISRDNAIRFADSKNNVGLQIRLTEEKSLDDIQDLTIQEDFPEGS</sequence>
<evidence type="ECO:0000259" key="2">
    <source>
        <dbReference type="PROSITE" id="PS00662"/>
    </source>
</evidence>
<dbReference type="GO" id="GO:0016887">
    <property type="term" value="F:ATP hydrolysis activity"/>
    <property type="evidence" value="ECO:0007669"/>
    <property type="project" value="InterPro"/>
</dbReference>
<comment type="caution">
    <text evidence="3">The sequence shown here is derived from an EMBL/GenBank/DDBJ whole genome shotgun (WGS) entry which is preliminary data.</text>
</comment>
<feature type="domain" description="Bacterial type II secretion system protein E" evidence="2">
    <location>
        <begin position="193"/>
        <end position="207"/>
    </location>
</feature>
<dbReference type="AlphaFoldDB" id="A0A364LH41"/>
<accession>A0A364LH41</accession>
<evidence type="ECO:0000313" key="4">
    <source>
        <dbReference type="Proteomes" id="UP000249458"/>
    </source>
</evidence>
<dbReference type="Proteomes" id="UP000249458">
    <property type="component" value="Unassembled WGS sequence"/>
</dbReference>
<dbReference type="GO" id="GO:0005524">
    <property type="term" value="F:ATP binding"/>
    <property type="evidence" value="ECO:0007669"/>
    <property type="project" value="InterPro"/>
</dbReference>
<evidence type="ECO:0000313" key="3">
    <source>
        <dbReference type="EMBL" id="RAP35551.1"/>
    </source>
</evidence>
<proteinExistence type="inferred from homology"/>
<dbReference type="InterPro" id="IPR001482">
    <property type="entry name" value="T2SS/T4SS_dom"/>
</dbReference>
<organism evidence="3 4">
    <name type="scientific">Legionella quinlivanii</name>
    <dbReference type="NCBI Taxonomy" id="45073"/>
    <lineage>
        <taxon>Bacteria</taxon>
        <taxon>Pseudomonadati</taxon>
        <taxon>Pseudomonadota</taxon>
        <taxon>Gammaproteobacteria</taxon>
        <taxon>Legionellales</taxon>
        <taxon>Legionellaceae</taxon>
        <taxon>Legionella</taxon>
    </lineage>
</organism>
<name>A0A364LH41_9GAMM</name>
<dbReference type="EMBL" id="MVJN01000009">
    <property type="protein sequence ID" value="RAP35551.1"/>
    <property type="molecule type" value="Genomic_DNA"/>
</dbReference>
<dbReference type="SUPFAM" id="SSF52540">
    <property type="entry name" value="P-loop containing nucleoside triphosphate hydrolases"/>
    <property type="match status" value="1"/>
</dbReference>
<dbReference type="InterPro" id="IPR050921">
    <property type="entry name" value="T4SS_GSP_E_ATPase"/>
</dbReference>
<dbReference type="PANTHER" id="PTHR30486:SF12">
    <property type="entry name" value="TYPE IV PILUS ATPASE PILU"/>
    <property type="match status" value="1"/>
</dbReference>
<reference evidence="3 4" key="1">
    <citation type="submission" date="2017-02" db="EMBL/GenBank/DDBJ databases">
        <title>Legionella quilivanii strain from human: case report and whole genome sequencing analysis.</title>
        <authorList>
            <person name="Lalancette C."/>
            <person name="Leduc J.-M."/>
            <person name="Levesque S."/>
            <person name="Fournier E."/>
            <person name="Saoud J."/>
            <person name="Faucher S.P."/>
            <person name="Bernard K."/>
            <person name="Martineau C."/>
            <person name="Longtin J."/>
        </authorList>
    </citation>
    <scope>NUCLEOTIDE SEQUENCE [LARGE SCALE GENOMIC DNA]</scope>
    <source>
        <strain evidence="3 4">ID143958</strain>
    </source>
</reference>
<dbReference type="Gene3D" id="3.30.450.90">
    <property type="match status" value="1"/>
</dbReference>
<dbReference type="RefSeq" id="WP_112220323.1">
    <property type="nucleotide sequence ID" value="NZ_MVJN01000009.1"/>
</dbReference>
<dbReference type="NCBIfam" id="TIGR01420">
    <property type="entry name" value="pilT_fam"/>
    <property type="match status" value="1"/>
</dbReference>
<dbReference type="InterPro" id="IPR006321">
    <property type="entry name" value="PilT/PilU"/>
</dbReference>
<protein>
    <submittedName>
        <fullName evidence="3">Type IV pili twitching motility protein PilT</fullName>
    </submittedName>
</protein>
<dbReference type="Pfam" id="PF00437">
    <property type="entry name" value="T2SSE"/>
    <property type="match status" value="1"/>
</dbReference>
<evidence type="ECO:0000256" key="1">
    <source>
        <dbReference type="ARBA" id="ARBA00006611"/>
    </source>
</evidence>
<comment type="similarity">
    <text evidence="1">Belongs to the GSP E family.</text>
</comment>